<feature type="transmembrane region" description="Helical" evidence="1">
    <location>
        <begin position="51"/>
        <end position="74"/>
    </location>
</feature>
<evidence type="ECO:0000313" key="3">
    <source>
        <dbReference type="Proteomes" id="UP000265581"/>
    </source>
</evidence>
<feature type="transmembrane region" description="Helical" evidence="1">
    <location>
        <begin position="9"/>
        <end position="31"/>
    </location>
</feature>
<proteinExistence type="predicted"/>
<comment type="caution">
    <text evidence="2">The sequence shown here is derived from an EMBL/GenBank/DDBJ whole genome shotgun (WGS) entry which is preliminary data.</text>
</comment>
<keyword evidence="1" id="KW-0812">Transmembrane</keyword>
<keyword evidence="1" id="KW-1133">Transmembrane helix</keyword>
<sequence length="193" mass="20907">MTRSVRPPWVLLLTVAVPIACVGSALCLLAVDASPDVIVMVGPVQADEIRIVLPAVAAVSCWLGVTVGITRVMYHWQHPVLQVLGAFMMGIAWLAGIPFVAVVSLVAGLYLEDEPDAHRFVIDGRPYLLATQPQYDPATVSIALFRGDGRRFVRVDRPWPAVAPASVGRGEFTLVRRGGEAWIAYGRVRLPVT</sequence>
<feature type="transmembrane region" description="Helical" evidence="1">
    <location>
        <begin position="86"/>
        <end position="111"/>
    </location>
</feature>
<evidence type="ECO:0000313" key="2">
    <source>
        <dbReference type="EMBL" id="REK70115.1"/>
    </source>
</evidence>
<dbReference type="OrthoDB" id="2112994at201174"/>
<dbReference type="Proteomes" id="UP000265581">
    <property type="component" value="Unassembled WGS sequence"/>
</dbReference>
<keyword evidence="1" id="KW-0472">Membrane</keyword>
<keyword evidence="3" id="KW-1185">Reference proteome</keyword>
<reference evidence="2 3" key="1">
    <citation type="submission" date="2018-08" db="EMBL/GenBank/DDBJ databases">
        <title>Aeromicrobium sp. M2KJ-4, whole genome shotgun sequence.</title>
        <authorList>
            <person name="Tuo L."/>
        </authorList>
    </citation>
    <scope>NUCLEOTIDE SEQUENCE [LARGE SCALE GENOMIC DNA]</scope>
    <source>
        <strain evidence="2 3">M2KJ-4</strain>
    </source>
</reference>
<accession>A0A371P2J8</accession>
<gene>
    <name evidence="2" type="ORF">DX116_13160</name>
</gene>
<dbReference type="RefSeq" id="WP_119704714.1">
    <property type="nucleotide sequence ID" value="NZ_JBHSOI010000002.1"/>
</dbReference>
<dbReference type="AlphaFoldDB" id="A0A371P2J8"/>
<dbReference type="EMBL" id="QUBR01000002">
    <property type="protein sequence ID" value="REK70115.1"/>
    <property type="molecule type" value="Genomic_DNA"/>
</dbReference>
<evidence type="ECO:0000256" key="1">
    <source>
        <dbReference type="SAM" id="Phobius"/>
    </source>
</evidence>
<organism evidence="2 3">
    <name type="scientific">Aeromicrobium endophyticum</name>
    <dbReference type="NCBI Taxonomy" id="2292704"/>
    <lineage>
        <taxon>Bacteria</taxon>
        <taxon>Bacillati</taxon>
        <taxon>Actinomycetota</taxon>
        <taxon>Actinomycetes</taxon>
        <taxon>Propionibacteriales</taxon>
        <taxon>Nocardioidaceae</taxon>
        <taxon>Aeromicrobium</taxon>
    </lineage>
</organism>
<name>A0A371P2J8_9ACTN</name>
<protein>
    <submittedName>
        <fullName evidence="2">Uncharacterized protein</fullName>
    </submittedName>
</protein>